<reference evidence="5 6" key="2">
    <citation type="submission" date="2016-10" db="EMBL/GenBank/DDBJ databases">
        <authorList>
            <person name="Varghese N."/>
            <person name="Submissions S."/>
        </authorList>
    </citation>
    <scope>NUCLEOTIDE SEQUENCE [LARGE SCALE GENOMIC DNA]</scope>
    <source>
        <strain evidence="5 6">DSM 24802</strain>
    </source>
</reference>
<feature type="domain" description="N-acetyltransferase" evidence="3">
    <location>
        <begin position="2"/>
        <end position="164"/>
    </location>
</feature>
<evidence type="ECO:0000313" key="6">
    <source>
        <dbReference type="Proteomes" id="UP000199541"/>
    </source>
</evidence>
<dbReference type="Pfam" id="PF00583">
    <property type="entry name" value="Acetyltransf_1"/>
    <property type="match status" value="1"/>
</dbReference>
<evidence type="ECO:0000313" key="7">
    <source>
        <dbReference type="Proteomes" id="UP000634647"/>
    </source>
</evidence>
<dbReference type="PROSITE" id="PS51186">
    <property type="entry name" value="GNAT"/>
    <property type="match status" value="1"/>
</dbReference>
<keyword evidence="2" id="KW-0012">Acyltransferase</keyword>
<dbReference type="InterPro" id="IPR016181">
    <property type="entry name" value="Acyl_CoA_acyltransferase"/>
</dbReference>
<dbReference type="AlphaFoldDB" id="A0AAN4US82"/>
<evidence type="ECO:0000259" key="3">
    <source>
        <dbReference type="PROSITE" id="PS51186"/>
    </source>
</evidence>
<dbReference type="Gene3D" id="3.40.630.30">
    <property type="match status" value="1"/>
</dbReference>
<evidence type="ECO:0000313" key="5">
    <source>
        <dbReference type="EMBL" id="SDX03254.1"/>
    </source>
</evidence>
<reference evidence="4" key="1">
    <citation type="journal article" date="2014" name="Int. J. Syst. Evol. Microbiol.">
        <title>Complete genome sequence of Corynebacterium casei LMG S-19264T (=DSM 44701T), isolated from a smear-ripened cheese.</title>
        <authorList>
            <consortium name="US DOE Joint Genome Institute (JGI-PGF)"/>
            <person name="Walter F."/>
            <person name="Albersmeier A."/>
            <person name="Kalinowski J."/>
            <person name="Ruckert C."/>
        </authorList>
    </citation>
    <scope>NUCLEOTIDE SEQUENCE</scope>
    <source>
        <strain evidence="4">CGMCC 1.10859</strain>
    </source>
</reference>
<evidence type="ECO:0000256" key="2">
    <source>
        <dbReference type="ARBA" id="ARBA00023315"/>
    </source>
</evidence>
<evidence type="ECO:0000256" key="1">
    <source>
        <dbReference type="ARBA" id="ARBA00022679"/>
    </source>
</evidence>
<reference evidence="4" key="3">
    <citation type="submission" date="2023-06" db="EMBL/GenBank/DDBJ databases">
        <authorList>
            <person name="Sun Q."/>
            <person name="Zhou Y."/>
        </authorList>
    </citation>
    <scope>NUCLEOTIDE SEQUENCE</scope>
    <source>
        <strain evidence="4">CGMCC 1.10859</strain>
    </source>
</reference>
<accession>A0AAN4US82</accession>
<dbReference type="EMBL" id="BNAB01000008">
    <property type="protein sequence ID" value="GHE02004.1"/>
    <property type="molecule type" value="Genomic_DNA"/>
</dbReference>
<dbReference type="CDD" id="cd04301">
    <property type="entry name" value="NAT_SF"/>
    <property type="match status" value="1"/>
</dbReference>
<proteinExistence type="predicted"/>
<name>A0AAN4US82_9RHOB</name>
<dbReference type="PANTHER" id="PTHR43072:SF23">
    <property type="entry name" value="UPF0039 PROTEIN C11D3.02C"/>
    <property type="match status" value="1"/>
</dbReference>
<protein>
    <submittedName>
        <fullName evidence="4">N-acetyltransferase</fullName>
    </submittedName>
    <submittedName>
        <fullName evidence="5">Phosphinothricin acetyltransferase</fullName>
    </submittedName>
</protein>
<dbReference type="SUPFAM" id="SSF55729">
    <property type="entry name" value="Acyl-CoA N-acyltransferases (Nat)"/>
    <property type="match status" value="1"/>
</dbReference>
<sequence length="164" mass="17346">MSLIRPATACDADAVAAIWNPVIRDTAITFNAIEKAADDLTQSFAQKRADGHAFLVAEAEGGLLGFATYGQFRGGIGYAHTMEHTIILAPAARGRGVGRALMAAIEDHARANGAHSIFAGVSAENPAGRAFHAALGYAEVAVLREVGFKFGRWMDLVLMCKMLS</sequence>
<dbReference type="Proteomes" id="UP000634647">
    <property type="component" value="Unassembled WGS sequence"/>
</dbReference>
<dbReference type="Proteomes" id="UP000199541">
    <property type="component" value="Unassembled WGS sequence"/>
</dbReference>
<keyword evidence="6" id="KW-1185">Reference proteome</keyword>
<keyword evidence="1" id="KW-0808">Transferase</keyword>
<comment type="caution">
    <text evidence="4">The sequence shown here is derived from an EMBL/GenBank/DDBJ whole genome shotgun (WGS) entry which is preliminary data.</text>
</comment>
<dbReference type="PANTHER" id="PTHR43072">
    <property type="entry name" value="N-ACETYLTRANSFERASE"/>
    <property type="match status" value="1"/>
</dbReference>
<dbReference type="GO" id="GO:0016747">
    <property type="term" value="F:acyltransferase activity, transferring groups other than amino-acyl groups"/>
    <property type="evidence" value="ECO:0007669"/>
    <property type="project" value="InterPro"/>
</dbReference>
<evidence type="ECO:0000313" key="4">
    <source>
        <dbReference type="EMBL" id="GHE02004.1"/>
    </source>
</evidence>
<gene>
    <name evidence="4" type="ORF">GCM10008024_19870</name>
    <name evidence="5" type="ORF">SAMN05444006_10941</name>
</gene>
<organism evidence="4 7">
    <name type="scientific">Allgaiera indica</name>
    <dbReference type="NCBI Taxonomy" id="765699"/>
    <lineage>
        <taxon>Bacteria</taxon>
        <taxon>Pseudomonadati</taxon>
        <taxon>Pseudomonadota</taxon>
        <taxon>Alphaproteobacteria</taxon>
        <taxon>Rhodobacterales</taxon>
        <taxon>Paracoccaceae</taxon>
        <taxon>Allgaiera</taxon>
    </lineage>
</organism>
<dbReference type="EMBL" id="FNOB01000009">
    <property type="protein sequence ID" value="SDX03254.1"/>
    <property type="molecule type" value="Genomic_DNA"/>
</dbReference>
<dbReference type="InterPro" id="IPR000182">
    <property type="entry name" value="GNAT_dom"/>
</dbReference>